<name>A0ABV5LRS9_9ACTN</name>
<dbReference type="Proteomes" id="UP001589748">
    <property type="component" value="Unassembled WGS sequence"/>
</dbReference>
<feature type="domain" description="GGDEF" evidence="1">
    <location>
        <begin position="161"/>
        <end position="293"/>
    </location>
</feature>
<accession>A0ABV5LRS9</accession>
<evidence type="ECO:0000313" key="3">
    <source>
        <dbReference type="Proteomes" id="UP001589748"/>
    </source>
</evidence>
<dbReference type="PANTHER" id="PTHR44757:SF2">
    <property type="entry name" value="BIOFILM ARCHITECTURE MAINTENANCE PROTEIN MBAA"/>
    <property type="match status" value="1"/>
</dbReference>
<keyword evidence="3" id="KW-1185">Reference proteome</keyword>
<dbReference type="CDD" id="cd01949">
    <property type="entry name" value="GGDEF"/>
    <property type="match status" value="1"/>
</dbReference>
<dbReference type="InterPro" id="IPR043128">
    <property type="entry name" value="Rev_trsase/Diguanyl_cyclase"/>
</dbReference>
<evidence type="ECO:0000259" key="1">
    <source>
        <dbReference type="PROSITE" id="PS50887"/>
    </source>
</evidence>
<proteinExistence type="predicted"/>
<dbReference type="GO" id="GO:0052621">
    <property type="term" value="F:diguanylate cyclase activity"/>
    <property type="evidence" value="ECO:0007669"/>
    <property type="project" value="UniProtKB-EC"/>
</dbReference>
<organism evidence="2 3">
    <name type="scientific">Kineococcus gynurae</name>
    <dbReference type="NCBI Taxonomy" id="452979"/>
    <lineage>
        <taxon>Bacteria</taxon>
        <taxon>Bacillati</taxon>
        <taxon>Actinomycetota</taxon>
        <taxon>Actinomycetes</taxon>
        <taxon>Kineosporiales</taxon>
        <taxon>Kineosporiaceae</taxon>
        <taxon>Kineococcus</taxon>
    </lineage>
</organism>
<reference evidence="2 3" key="1">
    <citation type="submission" date="2024-09" db="EMBL/GenBank/DDBJ databases">
        <authorList>
            <person name="Sun Q."/>
            <person name="Mori K."/>
        </authorList>
    </citation>
    <scope>NUCLEOTIDE SEQUENCE [LARGE SCALE GENOMIC DNA]</scope>
    <source>
        <strain evidence="2 3">TISTR 1856</strain>
    </source>
</reference>
<gene>
    <name evidence="2" type="ORF">ACFFVI_07430</name>
</gene>
<sequence length="293" mass="31613">MVEKITAEGPSAHSTVRGLPGLVLGVLEDDRLVSGSPVARCLLGATTTPGAGGVQSLLVPRHRARWREAVAAATAGPGVDVGPVDLRFAHAPDRSWEARLRAEPPAPRRVHVALREMTRREATLRLLAHRATHDSLTGLPGRAVFEDRWRRARERTRRDGGRVEVYLCDVDGLKAVNDRHGHAAGDAVIRAVSSMLRQHVRPGDVVARIGGDEFGLLVERALAPAPFADPSGPVDPAERFADRLRTCLPAGEGDGAGLRLSVGWVPDDLVSAPADLLARADAHMYRDKRAHRR</sequence>
<dbReference type="PROSITE" id="PS50887">
    <property type="entry name" value="GGDEF"/>
    <property type="match status" value="1"/>
</dbReference>
<dbReference type="EC" id="2.7.7.65" evidence="2"/>
<dbReference type="SMART" id="SM00267">
    <property type="entry name" value="GGDEF"/>
    <property type="match status" value="1"/>
</dbReference>
<keyword evidence="2" id="KW-0548">Nucleotidyltransferase</keyword>
<dbReference type="Gene3D" id="3.30.70.270">
    <property type="match status" value="1"/>
</dbReference>
<keyword evidence="2" id="KW-0808">Transferase</keyword>
<dbReference type="Pfam" id="PF00990">
    <property type="entry name" value="GGDEF"/>
    <property type="match status" value="1"/>
</dbReference>
<dbReference type="InterPro" id="IPR029787">
    <property type="entry name" value="Nucleotide_cyclase"/>
</dbReference>
<dbReference type="PANTHER" id="PTHR44757">
    <property type="entry name" value="DIGUANYLATE CYCLASE DGCP"/>
    <property type="match status" value="1"/>
</dbReference>
<evidence type="ECO:0000313" key="2">
    <source>
        <dbReference type="EMBL" id="MFB9376795.1"/>
    </source>
</evidence>
<dbReference type="NCBIfam" id="TIGR00254">
    <property type="entry name" value="GGDEF"/>
    <property type="match status" value="1"/>
</dbReference>
<dbReference type="SUPFAM" id="SSF55073">
    <property type="entry name" value="Nucleotide cyclase"/>
    <property type="match status" value="1"/>
</dbReference>
<comment type="caution">
    <text evidence="2">The sequence shown here is derived from an EMBL/GenBank/DDBJ whole genome shotgun (WGS) entry which is preliminary data.</text>
</comment>
<dbReference type="InterPro" id="IPR000160">
    <property type="entry name" value="GGDEF_dom"/>
</dbReference>
<dbReference type="EMBL" id="JBHMDM010000004">
    <property type="protein sequence ID" value="MFB9376795.1"/>
    <property type="molecule type" value="Genomic_DNA"/>
</dbReference>
<dbReference type="RefSeq" id="WP_380135758.1">
    <property type="nucleotide sequence ID" value="NZ_JBHLUI010000003.1"/>
</dbReference>
<dbReference type="InterPro" id="IPR052155">
    <property type="entry name" value="Biofilm_reg_signaling"/>
</dbReference>
<protein>
    <submittedName>
        <fullName evidence="2">GGDEF domain-containing protein</fullName>
        <ecNumber evidence="2">2.7.7.65</ecNumber>
    </submittedName>
</protein>